<dbReference type="InterPro" id="IPR003593">
    <property type="entry name" value="AAA+_ATPase"/>
</dbReference>
<dbReference type="SUPFAM" id="SSF52540">
    <property type="entry name" value="P-loop containing nucleoside triphosphate hydrolases"/>
    <property type="match status" value="1"/>
</dbReference>
<comment type="caution">
    <text evidence="10">The sequence shown here is derived from an EMBL/GenBank/DDBJ whole genome shotgun (WGS) entry which is preliminary data.</text>
</comment>
<comment type="subcellular location">
    <subcellularLocation>
        <location evidence="1">Cell membrane</location>
        <topology evidence="1">Multi-pass membrane protein</topology>
    </subcellularLocation>
</comment>
<evidence type="ECO:0000256" key="4">
    <source>
        <dbReference type="ARBA" id="ARBA00022840"/>
    </source>
</evidence>
<keyword evidence="11" id="KW-1185">Reference proteome</keyword>
<dbReference type="GO" id="GO:0016887">
    <property type="term" value="F:ATP hydrolysis activity"/>
    <property type="evidence" value="ECO:0007669"/>
    <property type="project" value="InterPro"/>
</dbReference>
<keyword evidence="6 7" id="KW-0472">Membrane</keyword>
<keyword evidence="5 7" id="KW-1133">Transmembrane helix</keyword>
<dbReference type="GO" id="GO:0034040">
    <property type="term" value="F:ATPase-coupled lipid transmembrane transporter activity"/>
    <property type="evidence" value="ECO:0007669"/>
    <property type="project" value="TreeGrafter"/>
</dbReference>
<organism evidence="10 11">
    <name type="scientific">Legionella quinlivanii</name>
    <dbReference type="NCBI Taxonomy" id="45073"/>
    <lineage>
        <taxon>Bacteria</taxon>
        <taxon>Pseudomonadati</taxon>
        <taxon>Pseudomonadota</taxon>
        <taxon>Gammaproteobacteria</taxon>
        <taxon>Legionellales</taxon>
        <taxon>Legionellaceae</taxon>
        <taxon>Legionella</taxon>
    </lineage>
</organism>
<feature type="transmembrane region" description="Helical" evidence="7">
    <location>
        <begin position="298"/>
        <end position="319"/>
    </location>
</feature>
<evidence type="ECO:0000256" key="3">
    <source>
        <dbReference type="ARBA" id="ARBA00022741"/>
    </source>
</evidence>
<evidence type="ECO:0000256" key="7">
    <source>
        <dbReference type="SAM" id="Phobius"/>
    </source>
</evidence>
<proteinExistence type="predicted"/>
<dbReference type="InterPro" id="IPR036640">
    <property type="entry name" value="ABC1_TM_sf"/>
</dbReference>
<dbReference type="GO" id="GO:0140359">
    <property type="term" value="F:ABC-type transporter activity"/>
    <property type="evidence" value="ECO:0007669"/>
    <property type="project" value="InterPro"/>
</dbReference>
<feature type="transmembrane region" description="Helical" evidence="7">
    <location>
        <begin position="411"/>
        <end position="432"/>
    </location>
</feature>
<evidence type="ECO:0000259" key="9">
    <source>
        <dbReference type="PROSITE" id="PS50929"/>
    </source>
</evidence>
<feature type="transmembrane region" description="Helical" evidence="7">
    <location>
        <begin position="271"/>
        <end position="292"/>
    </location>
</feature>
<reference evidence="10 11" key="1">
    <citation type="submission" date="2015-11" db="EMBL/GenBank/DDBJ databases">
        <title>Genomic analysis of 38 Legionella species identifies large and diverse effector repertoires.</title>
        <authorList>
            <person name="Burstein D."/>
            <person name="Amaro F."/>
            <person name="Zusman T."/>
            <person name="Lifshitz Z."/>
            <person name="Cohen O."/>
            <person name="Gilbert J.A."/>
            <person name="Pupko T."/>
            <person name="Shuman H.A."/>
            <person name="Segal G."/>
        </authorList>
    </citation>
    <scope>NUCLEOTIDE SEQUENCE [LARGE SCALE GENOMIC DNA]</scope>
    <source>
        <strain evidence="10 11">CDC#1442-AUS-E</strain>
    </source>
</reference>
<dbReference type="EMBL" id="LNYS01000022">
    <property type="protein sequence ID" value="KTD46540.1"/>
    <property type="molecule type" value="Genomic_DNA"/>
</dbReference>
<dbReference type="InterPro" id="IPR027417">
    <property type="entry name" value="P-loop_NTPase"/>
</dbReference>
<evidence type="ECO:0000256" key="1">
    <source>
        <dbReference type="ARBA" id="ARBA00004651"/>
    </source>
</evidence>
<evidence type="ECO:0000259" key="8">
    <source>
        <dbReference type="PROSITE" id="PS50893"/>
    </source>
</evidence>
<keyword evidence="3" id="KW-0547">Nucleotide-binding</keyword>
<accession>A0A0W0XPL3</accession>
<dbReference type="GO" id="GO:0005886">
    <property type="term" value="C:plasma membrane"/>
    <property type="evidence" value="ECO:0007669"/>
    <property type="project" value="UniProtKB-SubCell"/>
</dbReference>
<dbReference type="PROSITE" id="PS00211">
    <property type="entry name" value="ABC_TRANSPORTER_1"/>
    <property type="match status" value="1"/>
</dbReference>
<dbReference type="Pfam" id="PF00005">
    <property type="entry name" value="ABC_tran"/>
    <property type="match status" value="1"/>
</dbReference>
<evidence type="ECO:0000256" key="6">
    <source>
        <dbReference type="ARBA" id="ARBA00023136"/>
    </source>
</evidence>
<keyword evidence="4" id="KW-0067">ATP-binding</keyword>
<dbReference type="GO" id="GO:0005524">
    <property type="term" value="F:ATP binding"/>
    <property type="evidence" value="ECO:0007669"/>
    <property type="project" value="UniProtKB-KW"/>
</dbReference>
<dbReference type="InterPro" id="IPR017871">
    <property type="entry name" value="ABC_transporter-like_CS"/>
</dbReference>
<evidence type="ECO:0000313" key="10">
    <source>
        <dbReference type="EMBL" id="KTD46540.1"/>
    </source>
</evidence>
<name>A0A0W0XPL3_9GAMM</name>
<feature type="transmembrane region" description="Helical" evidence="7">
    <location>
        <begin position="197"/>
        <end position="217"/>
    </location>
</feature>
<gene>
    <name evidence="10" type="ORF">Lqui_2465</name>
</gene>
<dbReference type="AlphaFoldDB" id="A0A0W0XPL3"/>
<evidence type="ECO:0000256" key="2">
    <source>
        <dbReference type="ARBA" id="ARBA00022692"/>
    </source>
</evidence>
<feature type="domain" description="ABC transmembrane type-1" evidence="9">
    <location>
        <begin position="163"/>
        <end position="440"/>
    </location>
</feature>
<dbReference type="InterPro" id="IPR003439">
    <property type="entry name" value="ABC_transporter-like_ATP-bd"/>
</dbReference>
<dbReference type="Pfam" id="PF00664">
    <property type="entry name" value="ABC_membrane"/>
    <property type="match status" value="1"/>
</dbReference>
<dbReference type="PANTHER" id="PTHR24221:SF654">
    <property type="entry name" value="ATP-BINDING CASSETTE SUB-FAMILY B MEMBER 6"/>
    <property type="match status" value="1"/>
</dbReference>
<dbReference type="SUPFAM" id="SSF90123">
    <property type="entry name" value="ABC transporter transmembrane region"/>
    <property type="match status" value="1"/>
</dbReference>
<dbReference type="EC" id="3.6.3.44" evidence="10"/>
<feature type="transmembrane region" description="Helical" evidence="7">
    <location>
        <begin position="163"/>
        <end position="185"/>
    </location>
</feature>
<dbReference type="OrthoDB" id="9787557at2"/>
<feature type="domain" description="ABC transporter" evidence="8">
    <location>
        <begin position="472"/>
        <end position="705"/>
    </location>
</feature>
<dbReference type="STRING" id="45073.Lqui_2465"/>
<dbReference type="Gene3D" id="3.40.50.300">
    <property type="entry name" value="P-loop containing nucleotide triphosphate hydrolases"/>
    <property type="match status" value="1"/>
</dbReference>
<keyword evidence="2 7" id="KW-0812">Transmembrane</keyword>
<dbReference type="InterPro" id="IPR011527">
    <property type="entry name" value="ABC1_TM_dom"/>
</dbReference>
<dbReference type="InterPro" id="IPR039421">
    <property type="entry name" value="Type_1_exporter"/>
</dbReference>
<dbReference type="PROSITE" id="PS50893">
    <property type="entry name" value="ABC_TRANSPORTER_2"/>
    <property type="match status" value="1"/>
</dbReference>
<feature type="transmembrane region" description="Helical" evidence="7">
    <location>
        <begin position="385"/>
        <end position="405"/>
    </location>
</feature>
<dbReference type="SMART" id="SM00382">
    <property type="entry name" value="AAA"/>
    <property type="match status" value="1"/>
</dbReference>
<sequence>MTDRNRLDISDILVLLGNQEAETAQHDFLAACTIVANSANIKLKMPTQTGDESKTRLDLLSEIANLSQFRFREIQLPEEWWKYDNGPLLAFTVDGNACALIPTGKGYQLHIPGQEALAIGKKNAATVLNQAFYFYKPLAGGKIGVKDVLQYIYQQSGSDLKRLLLVQLVLAALALIIPLGTGYLFSVAVPFADTSAVAQVIIAFIINAFITASLQLVEIISLFRIKLKANGNIQAAIWDRVLRFPAHFFSRFQIGDLSNRISSIDIIQQELTLSLLVSLSNSLVFFFSLILLCYLLPVFSLLLILFLVIASAISFFITLKQLRFLRGYFHVSGENQSLLLQIFTSINKIRCAHREELILNLWLRKYIEKMILFFKSSKLTVIDKIINLIFSLLSTFFLYLFVVNMDSSLNLGLFILYNAAFSQLFIAFIGLWNSINQMVRIIPVFERTKPVFQAETENYRKENSKLNLKGSLELRDIQFKYSKNEDAICNDLSFKMEQGEYVGILGKSGVGKSTLLRLLLGFEKPQKGQVLFDDMELCRLNLQHLRSQLGVILQTSALMPGSILSNIIGINSCLTEEDAWQAARLANIASDIEKMPMGMRTVITDRSGAVSLGQRQRILIARALAKKPRILILDEAMSGMDDQTLSLLKNCVESLSISRLVITHRPEFLSGANTIYILEKGKLHNAGRFEELCNTQAFNKFRVLKAS</sequence>
<dbReference type="Gene3D" id="1.20.1560.10">
    <property type="entry name" value="ABC transporter type 1, transmembrane domain"/>
    <property type="match status" value="1"/>
</dbReference>
<protein>
    <submittedName>
        <fullName evidence="10">ABC transporter</fullName>
        <ecNumber evidence="10">3.6.3.44</ecNumber>
    </submittedName>
</protein>
<dbReference type="PROSITE" id="PS50929">
    <property type="entry name" value="ABC_TM1F"/>
    <property type="match status" value="1"/>
</dbReference>
<evidence type="ECO:0000313" key="11">
    <source>
        <dbReference type="Proteomes" id="UP000054618"/>
    </source>
</evidence>
<dbReference type="PATRIC" id="fig|45073.5.peg.2607"/>
<keyword evidence="10" id="KW-0378">Hydrolase</keyword>
<dbReference type="RefSeq" id="WP_058508550.1">
    <property type="nucleotide sequence ID" value="NZ_CAAAIK010000008.1"/>
</dbReference>
<dbReference type="Proteomes" id="UP000054618">
    <property type="component" value="Unassembled WGS sequence"/>
</dbReference>
<dbReference type="PANTHER" id="PTHR24221">
    <property type="entry name" value="ATP-BINDING CASSETTE SUB-FAMILY B"/>
    <property type="match status" value="1"/>
</dbReference>
<evidence type="ECO:0000256" key="5">
    <source>
        <dbReference type="ARBA" id="ARBA00022989"/>
    </source>
</evidence>